<feature type="compositionally biased region" description="Polar residues" evidence="1">
    <location>
        <begin position="19"/>
        <end position="29"/>
    </location>
</feature>
<name>A0ABP7DK63_9MICC</name>
<evidence type="ECO:0000313" key="5">
    <source>
        <dbReference type="Proteomes" id="UP001501536"/>
    </source>
</evidence>
<evidence type="ECO:0000256" key="1">
    <source>
        <dbReference type="SAM" id="MobiDB-lite"/>
    </source>
</evidence>
<keyword evidence="2" id="KW-0812">Transmembrane</keyword>
<dbReference type="InterPro" id="IPR021949">
    <property type="entry name" value="DUF3566_TM"/>
</dbReference>
<evidence type="ECO:0000259" key="3">
    <source>
        <dbReference type="Pfam" id="PF12089"/>
    </source>
</evidence>
<feature type="transmembrane region" description="Helical" evidence="2">
    <location>
        <begin position="215"/>
        <end position="241"/>
    </location>
</feature>
<proteinExistence type="predicted"/>
<dbReference type="RefSeq" id="WP_344883844.1">
    <property type="nucleotide sequence ID" value="NZ_BAABCJ010000005.1"/>
</dbReference>
<feature type="region of interest" description="Disordered" evidence="1">
    <location>
        <begin position="1"/>
        <end position="136"/>
    </location>
</feature>
<reference evidence="5" key="1">
    <citation type="journal article" date="2019" name="Int. J. Syst. Evol. Microbiol.">
        <title>The Global Catalogue of Microorganisms (GCM) 10K type strain sequencing project: providing services to taxonomists for standard genome sequencing and annotation.</title>
        <authorList>
            <consortium name="The Broad Institute Genomics Platform"/>
            <consortium name="The Broad Institute Genome Sequencing Center for Infectious Disease"/>
            <person name="Wu L."/>
            <person name="Ma J."/>
        </authorList>
    </citation>
    <scope>NUCLEOTIDE SEQUENCE [LARGE SCALE GENOMIC DNA]</scope>
    <source>
        <strain evidence="5">JCM 16961</strain>
    </source>
</reference>
<feature type="compositionally biased region" description="Low complexity" evidence="1">
    <location>
        <begin position="51"/>
        <end position="129"/>
    </location>
</feature>
<feature type="transmembrane region" description="Helical" evidence="2">
    <location>
        <begin position="158"/>
        <end position="181"/>
    </location>
</feature>
<dbReference type="Proteomes" id="UP001501536">
    <property type="component" value="Unassembled WGS sequence"/>
</dbReference>
<accession>A0ABP7DK63</accession>
<protein>
    <recommendedName>
        <fullName evidence="3">DUF3566 domain-containing protein</fullName>
    </recommendedName>
</protein>
<keyword evidence="2" id="KW-1133">Transmembrane helix</keyword>
<evidence type="ECO:0000313" key="4">
    <source>
        <dbReference type="EMBL" id="GAA3706341.1"/>
    </source>
</evidence>
<dbReference type="Pfam" id="PF12089">
    <property type="entry name" value="DUF3566"/>
    <property type="match status" value="1"/>
</dbReference>
<keyword evidence="2" id="KW-0472">Membrane</keyword>
<organism evidence="4 5">
    <name type="scientific">Zhihengliuella alba</name>
    <dbReference type="NCBI Taxonomy" id="547018"/>
    <lineage>
        <taxon>Bacteria</taxon>
        <taxon>Bacillati</taxon>
        <taxon>Actinomycetota</taxon>
        <taxon>Actinomycetes</taxon>
        <taxon>Micrococcales</taxon>
        <taxon>Micrococcaceae</taxon>
        <taxon>Zhihengliuella</taxon>
    </lineage>
</organism>
<sequence>MSTPNTPRPGSARPEGSQAPRTSGDQKTASGAAAKRLASGTKEPAAGKQAGSGRPGPAQSSSPAPKSAAPKSGAANAGPGSAGAAKSGQRPAPQSGQRPGQQRPGQQRPAQPAGQRPAGQPGQQGAGQQKLVRPAPKAKVRKARLLVSRVDPWSVLKLSFLLSVALGIVTVVAAVVLWTVLDLTGVFDSVNSLLAEIAGSESSFSLADFASLGQVAAFATIVAVVNVVLITAISTLASVLYNISSSLVGGIGVTLTDD</sequence>
<feature type="domain" description="DUF3566" evidence="3">
    <location>
        <begin position="141"/>
        <end position="257"/>
    </location>
</feature>
<keyword evidence="5" id="KW-1185">Reference proteome</keyword>
<gene>
    <name evidence="4" type="ORF">GCM10022377_20080</name>
</gene>
<evidence type="ECO:0000256" key="2">
    <source>
        <dbReference type="SAM" id="Phobius"/>
    </source>
</evidence>
<dbReference type="EMBL" id="BAABCJ010000005">
    <property type="protein sequence ID" value="GAA3706341.1"/>
    <property type="molecule type" value="Genomic_DNA"/>
</dbReference>
<comment type="caution">
    <text evidence="4">The sequence shown here is derived from an EMBL/GenBank/DDBJ whole genome shotgun (WGS) entry which is preliminary data.</text>
</comment>